<accession>A0A673B7V1</accession>
<dbReference type="GeneID" id="115410254"/>
<protein>
    <recommendedName>
        <fullName evidence="10">Ribonuclease P protein subunit p30</fullName>
    </recommendedName>
    <alternativeName>
        <fullName evidence="11">RNase P subunit 2</fullName>
    </alternativeName>
</protein>
<evidence type="ECO:0000256" key="6">
    <source>
        <dbReference type="ARBA" id="ARBA00022990"/>
    </source>
</evidence>
<feature type="region of interest" description="Disordered" evidence="12">
    <location>
        <begin position="268"/>
        <end position="303"/>
    </location>
</feature>
<evidence type="ECO:0000256" key="8">
    <source>
        <dbReference type="ARBA" id="ARBA00053284"/>
    </source>
</evidence>
<evidence type="ECO:0000256" key="9">
    <source>
        <dbReference type="ARBA" id="ARBA00065838"/>
    </source>
</evidence>
<dbReference type="Pfam" id="PF01876">
    <property type="entry name" value="RNase_P_p30"/>
    <property type="match status" value="1"/>
</dbReference>
<dbReference type="Ensembl" id="ENSSORT00005039388.1">
    <property type="protein sequence ID" value="ENSSORP00005038396.1"/>
    <property type="gene ID" value="ENSSORG00005017939.1"/>
</dbReference>
<evidence type="ECO:0000256" key="3">
    <source>
        <dbReference type="ARBA" id="ARBA00022552"/>
    </source>
</evidence>
<evidence type="ECO:0000256" key="1">
    <source>
        <dbReference type="ARBA" id="ARBA00004604"/>
    </source>
</evidence>
<comment type="function">
    <text evidence="8">Component of ribonuclease P, a ribonucleoprotein complex that generates mature tRNA molecules by cleaving their 5'-ends. Also a component of the MRP ribonuclease complex, which cleaves pre-rRNA sequences.</text>
</comment>
<evidence type="ECO:0000256" key="5">
    <source>
        <dbReference type="ARBA" id="ARBA00022694"/>
    </source>
</evidence>
<evidence type="ECO:0000256" key="4">
    <source>
        <dbReference type="ARBA" id="ARBA00022553"/>
    </source>
</evidence>
<reference evidence="13" key="1">
    <citation type="submission" date="2019-06" db="EMBL/GenBank/DDBJ databases">
        <authorList>
            <consortium name="Wellcome Sanger Institute Data Sharing"/>
        </authorList>
    </citation>
    <scope>NUCLEOTIDE SEQUENCE [LARGE SCALE GENOMIC DNA]</scope>
</reference>
<gene>
    <name evidence="13" type="primary">rpp30</name>
</gene>
<evidence type="ECO:0000313" key="14">
    <source>
        <dbReference type="Proteomes" id="UP000472271"/>
    </source>
</evidence>
<keyword evidence="6" id="KW-0007">Acetylation</keyword>
<keyword evidence="5" id="KW-0819">tRNA processing</keyword>
<evidence type="ECO:0000256" key="11">
    <source>
        <dbReference type="ARBA" id="ARBA00075070"/>
    </source>
</evidence>
<comment type="subcellular location">
    <subcellularLocation>
        <location evidence="1">Nucleus</location>
        <location evidence="1">Nucleolus</location>
    </subcellularLocation>
</comment>
<keyword evidence="7" id="KW-0539">Nucleus</keyword>
<dbReference type="OrthoDB" id="17948at2759"/>
<dbReference type="FunFam" id="3.20.20.140:FF:000031">
    <property type="entry name" value="ribonuclease P protein subunit p30"/>
    <property type="match status" value="1"/>
</dbReference>
<dbReference type="InterPro" id="IPR002738">
    <property type="entry name" value="RNase_P_p30"/>
</dbReference>
<dbReference type="AlphaFoldDB" id="A0A673B7V1"/>
<evidence type="ECO:0000256" key="7">
    <source>
        <dbReference type="ARBA" id="ARBA00023242"/>
    </source>
</evidence>
<dbReference type="GO" id="GO:0005655">
    <property type="term" value="C:nucleolar ribonuclease P complex"/>
    <property type="evidence" value="ECO:0007669"/>
    <property type="project" value="TreeGrafter"/>
</dbReference>
<feature type="compositionally biased region" description="Basic and acidic residues" evidence="12">
    <location>
        <begin position="286"/>
        <end position="303"/>
    </location>
</feature>
<dbReference type="GO" id="GO:0008033">
    <property type="term" value="P:tRNA processing"/>
    <property type="evidence" value="ECO:0007669"/>
    <property type="project" value="UniProtKB-KW"/>
</dbReference>
<evidence type="ECO:0000256" key="10">
    <source>
        <dbReference type="ARBA" id="ARBA00068480"/>
    </source>
</evidence>
<name>A0A673B7V1_9TELE</name>
<dbReference type="InterPro" id="IPR016195">
    <property type="entry name" value="Pol/histidinol_Pase-like"/>
</dbReference>
<comment type="subunit">
    <text evidence="9">Component of nuclear RNase P and RNase MRP ribonucleoproteins. RNase P consists of a catalytic RNA moiety and about 10 protein subunits; POP1, POP4, POP5, POP7, RPP14, RPP21, RPP25, RPP30, RPP38 and RPP40. Within the RNase P complex, POP1, POP7 and RPP25 form the 'finger' subcomplex, POP5, RPP14, RPP40 and homodimeric RPP30 form the 'palm' subcomplex, and RPP21, POP4 and RPP38 form the 'wrist' subcomplex. All subunits of the RNase P complex interact with the catalytic RNA. Several subunits of RNase P are also part of the RNase MRP complex. RNase MRP consists of a catalytic RNA moiety and about 8 protein subunits; POP1, POP7, RPP25, RPP30, RPP38, RPP40 and possibly also POP4 and POP5.</text>
</comment>
<dbReference type="PANTHER" id="PTHR13031">
    <property type="entry name" value="RIBONUCLEASE P SUBUNIT P30"/>
    <property type="match status" value="1"/>
</dbReference>
<reference evidence="13" key="2">
    <citation type="submission" date="2025-08" db="UniProtKB">
        <authorList>
            <consortium name="Ensembl"/>
        </authorList>
    </citation>
    <scope>IDENTIFICATION</scope>
</reference>
<keyword evidence="3" id="KW-0698">rRNA processing</keyword>
<dbReference type="FunCoup" id="A0A673B7V1">
    <property type="interactions" value="1152"/>
</dbReference>
<dbReference type="SUPFAM" id="SSF89550">
    <property type="entry name" value="PHP domain-like"/>
    <property type="match status" value="1"/>
</dbReference>
<dbReference type="PANTHER" id="PTHR13031:SF0">
    <property type="entry name" value="RIBONUCLEASE P PROTEIN SUBUNIT P30"/>
    <property type="match status" value="1"/>
</dbReference>
<sequence length="303" mass="33317">MLMFTFVTKNSSSRHASRLLTCGGPCTVSIMSVFMDLNLIQNQTEDRSGLKSLIETAAHLGFSTVAVNYVFEPTTKKKQNIPSPTPINELIDQLPIVQGRSRPIRVLNRLTIVMSDSSHYRPTAAEYRRFDLLAVYPTTEKLFHAACMTYDVDIICISVTEKLPFFFKRAPVNGAIERGVAFEVSYSAAIRDATMRRYTIANAIALVDTCKGKNVIVSSAAEKRLELRGPHDAANLSLLFGLSDADAKEAVSSTCRSVVLHAERRKSAGGIIHTTKTSPEETPPTPDDRDAPAAKRAKPLETE</sequence>
<reference evidence="13" key="3">
    <citation type="submission" date="2025-09" db="UniProtKB">
        <authorList>
            <consortium name="Ensembl"/>
        </authorList>
    </citation>
    <scope>IDENTIFICATION</scope>
</reference>
<evidence type="ECO:0000256" key="12">
    <source>
        <dbReference type="SAM" id="MobiDB-lite"/>
    </source>
</evidence>
<comment type="similarity">
    <text evidence="2">Belongs to the eukaryotic/archaeal RNase P protein component 3 family.</text>
</comment>
<dbReference type="GO" id="GO:0006364">
    <property type="term" value="P:rRNA processing"/>
    <property type="evidence" value="ECO:0007669"/>
    <property type="project" value="UniProtKB-KW"/>
</dbReference>
<dbReference type="RefSeq" id="XP_029977677.1">
    <property type="nucleotide sequence ID" value="XM_030121817.1"/>
</dbReference>
<dbReference type="GO" id="GO:0003723">
    <property type="term" value="F:RNA binding"/>
    <property type="evidence" value="ECO:0007669"/>
    <property type="project" value="TreeGrafter"/>
</dbReference>
<dbReference type="Proteomes" id="UP000472271">
    <property type="component" value="Chromosome 19"/>
</dbReference>
<dbReference type="CTD" id="10556"/>
<dbReference type="InParanoid" id="A0A673B7V1"/>
<evidence type="ECO:0000256" key="2">
    <source>
        <dbReference type="ARBA" id="ARBA00007331"/>
    </source>
</evidence>
<keyword evidence="4" id="KW-0597">Phosphoprotein</keyword>
<organism evidence="13 14">
    <name type="scientific">Sphaeramia orbicularis</name>
    <name type="common">orbiculate cardinalfish</name>
    <dbReference type="NCBI Taxonomy" id="375764"/>
    <lineage>
        <taxon>Eukaryota</taxon>
        <taxon>Metazoa</taxon>
        <taxon>Chordata</taxon>
        <taxon>Craniata</taxon>
        <taxon>Vertebrata</taxon>
        <taxon>Euteleostomi</taxon>
        <taxon>Actinopterygii</taxon>
        <taxon>Neopterygii</taxon>
        <taxon>Teleostei</taxon>
        <taxon>Neoteleostei</taxon>
        <taxon>Acanthomorphata</taxon>
        <taxon>Gobiaria</taxon>
        <taxon>Kurtiformes</taxon>
        <taxon>Apogonoidei</taxon>
        <taxon>Apogonidae</taxon>
        <taxon>Apogoninae</taxon>
        <taxon>Sphaeramia</taxon>
    </lineage>
</organism>
<keyword evidence="14" id="KW-1185">Reference proteome</keyword>
<evidence type="ECO:0000313" key="13">
    <source>
        <dbReference type="Ensembl" id="ENSSORP00005038396.1"/>
    </source>
</evidence>
<dbReference type="Gene3D" id="3.20.20.140">
    <property type="entry name" value="Metal-dependent hydrolases"/>
    <property type="match status" value="1"/>
</dbReference>
<proteinExistence type="inferred from homology"/>